<feature type="compositionally biased region" description="Polar residues" evidence="1">
    <location>
        <begin position="349"/>
        <end position="361"/>
    </location>
</feature>
<sequence>MDLKIKGKSWVGNIYNQFESICQDVDGFMTKDSVKYVENQVQSVGVSVKRFYSNVVQDILPPSRDNVKLKGNSVIVKQEVGMSDNVESVTSIGFTPICVVENRFCTEKGSVNTLRNTDAALPIELDHGMQFTRSPCADPSQNIITDVPLRKDGDSVILNDCDEKISYVPCDEDIKNSAFSVAPPALSVEDKEILANKNGRTILCNSLTECDYKISRTICLFKDDLPMIEDPNSNDITNLSAAPLDSAGKTHEEDNEVIYSPLSSECDEGERSSWEDGTLCDSFSTKVETLDVPSTVKSTGLVFTYFSCDDKQGDVGVTNSSSTSANFNENAENICSTHVDPNVCAYNGNDSTPSSTTTAYETKTMESNDNNSSVSHGSVSAVGSSNCEHELFHEDAQSKFEISPSQTDNSHESGVSVADLDMETVDLSTNVRHDERDLVLNCNLVHSASYRRKNFSYYKHLIHDAFASRKRLSKEYKHLAILYGDIDMESRQQFEPSSLCSSTSTSVNAPRTDEMSESEWELL</sequence>
<organism evidence="2 3">
    <name type="scientific">Penstemon smallii</name>
    <dbReference type="NCBI Taxonomy" id="265156"/>
    <lineage>
        <taxon>Eukaryota</taxon>
        <taxon>Viridiplantae</taxon>
        <taxon>Streptophyta</taxon>
        <taxon>Embryophyta</taxon>
        <taxon>Tracheophyta</taxon>
        <taxon>Spermatophyta</taxon>
        <taxon>Magnoliopsida</taxon>
        <taxon>eudicotyledons</taxon>
        <taxon>Gunneridae</taxon>
        <taxon>Pentapetalae</taxon>
        <taxon>asterids</taxon>
        <taxon>lamiids</taxon>
        <taxon>Lamiales</taxon>
        <taxon>Plantaginaceae</taxon>
        <taxon>Cheloneae</taxon>
        <taxon>Penstemon</taxon>
    </lineage>
</organism>
<dbReference type="PANTHER" id="PTHR34659:SF1">
    <property type="entry name" value="PROTEIN EGT2"/>
    <property type="match status" value="1"/>
</dbReference>
<dbReference type="EMBL" id="JBJXBP010000001">
    <property type="protein sequence ID" value="KAL3849270.1"/>
    <property type="molecule type" value="Genomic_DNA"/>
</dbReference>
<proteinExistence type="predicted"/>
<feature type="compositionally biased region" description="Low complexity" evidence="1">
    <location>
        <begin position="497"/>
        <end position="506"/>
    </location>
</feature>
<evidence type="ECO:0000313" key="3">
    <source>
        <dbReference type="Proteomes" id="UP001634393"/>
    </source>
</evidence>
<feature type="compositionally biased region" description="Low complexity" evidence="1">
    <location>
        <begin position="367"/>
        <end position="382"/>
    </location>
</feature>
<comment type="caution">
    <text evidence="2">The sequence shown here is derived from an EMBL/GenBank/DDBJ whole genome shotgun (WGS) entry which is preliminary data.</text>
</comment>
<reference evidence="2 3" key="1">
    <citation type="submission" date="2024-12" db="EMBL/GenBank/DDBJ databases">
        <title>The unique morphological basis and parallel evolutionary history of personate flowers in Penstemon.</title>
        <authorList>
            <person name="Depatie T.H."/>
            <person name="Wessinger C.A."/>
        </authorList>
    </citation>
    <scope>NUCLEOTIDE SEQUENCE [LARGE SCALE GENOMIC DNA]</scope>
    <source>
        <strain evidence="2">WTNN_2</strain>
        <tissue evidence="2">Leaf</tissue>
    </source>
</reference>
<evidence type="ECO:0000313" key="2">
    <source>
        <dbReference type="EMBL" id="KAL3849270.1"/>
    </source>
</evidence>
<dbReference type="InterPro" id="IPR053273">
    <property type="entry name" value="CST_Regulator"/>
</dbReference>
<accession>A0ABD3UJT9</accession>
<protein>
    <submittedName>
        <fullName evidence="2">Uncharacterized protein</fullName>
    </submittedName>
</protein>
<keyword evidence="3" id="KW-1185">Reference proteome</keyword>
<evidence type="ECO:0000256" key="1">
    <source>
        <dbReference type="SAM" id="MobiDB-lite"/>
    </source>
</evidence>
<dbReference type="PANTHER" id="PTHR34659">
    <property type="entry name" value="BNAA05G11610D PROTEIN"/>
    <property type="match status" value="1"/>
</dbReference>
<feature type="region of interest" description="Disordered" evidence="1">
    <location>
        <begin position="494"/>
        <end position="523"/>
    </location>
</feature>
<feature type="region of interest" description="Disordered" evidence="1">
    <location>
        <begin position="349"/>
        <end position="382"/>
    </location>
</feature>
<name>A0ABD3UJT9_9LAMI</name>
<dbReference type="Proteomes" id="UP001634393">
    <property type="component" value="Unassembled WGS sequence"/>
</dbReference>
<gene>
    <name evidence="2" type="ORF">ACJIZ3_011152</name>
</gene>
<dbReference type="AlphaFoldDB" id="A0ABD3UJT9"/>